<evidence type="ECO:0000256" key="1">
    <source>
        <dbReference type="ARBA" id="ARBA00006484"/>
    </source>
</evidence>
<dbReference type="InterPro" id="IPR036291">
    <property type="entry name" value="NAD(P)-bd_dom_sf"/>
</dbReference>
<keyword evidence="3" id="KW-1185">Reference proteome</keyword>
<evidence type="ECO:0000313" key="2">
    <source>
        <dbReference type="EMBL" id="TXL73221.1"/>
    </source>
</evidence>
<dbReference type="Proteomes" id="UP000321638">
    <property type="component" value="Unassembled WGS sequence"/>
</dbReference>
<dbReference type="InterPro" id="IPR050259">
    <property type="entry name" value="SDR"/>
</dbReference>
<protein>
    <submittedName>
        <fullName evidence="2">SDR family oxidoreductase</fullName>
    </submittedName>
</protein>
<comment type="caution">
    <text evidence="2">The sequence shown here is derived from an EMBL/GenBank/DDBJ whole genome shotgun (WGS) entry which is preliminary data.</text>
</comment>
<dbReference type="AlphaFoldDB" id="A0A5C8PI92"/>
<sequence>MDLDLHGKTALVTGAHRGTGAGIAWALAREGAHVVVNGPSEEAAARTTRILVAAGHAASIAPGDVATQDGANAVVARLVEAKRDIDILVANYGTAERRHWVDADDAAWLAMYEKNVLSAVRMIRALTPGMKARGFGRVILVGTIGTTRPAARMPHYYAAKSALPAITVSLAKELGGSGVTVNLVSPGLIATAEVIEMARKRGARDSWPEVADPNPTALMRRLAANDMPNPVGRVATVDEVGDLVAFLAGSRAGFINGQNIRIDGGAVDVTV</sequence>
<dbReference type="SUPFAM" id="SSF51735">
    <property type="entry name" value="NAD(P)-binding Rossmann-fold domains"/>
    <property type="match status" value="1"/>
</dbReference>
<comment type="similarity">
    <text evidence="1">Belongs to the short-chain dehydrogenases/reductases (SDR) family.</text>
</comment>
<dbReference type="EMBL" id="VDUZ01000027">
    <property type="protein sequence ID" value="TXL73221.1"/>
    <property type="molecule type" value="Genomic_DNA"/>
</dbReference>
<reference evidence="2 3" key="1">
    <citation type="submission" date="2019-06" db="EMBL/GenBank/DDBJ databases">
        <title>New taxonomy in bacterial strain CC-CFT640, isolated from vineyard.</title>
        <authorList>
            <person name="Lin S.-Y."/>
            <person name="Tsai C.-F."/>
            <person name="Young C.-C."/>
        </authorList>
    </citation>
    <scope>NUCLEOTIDE SEQUENCE [LARGE SCALE GENOMIC DNA]</scope>
    <source>
        <strain evidence="2 3">CC-CFT640</strain>
    </source>
</reference>
<dbReference type="OrthoDB" id="9810935at2"/>
<dbReference type="PRINTS" id="PR00081">
    <property type="entry name" value="GDHRDH"/>
</dbReference>
<dbReference type="Pfam" id="PF13561">
    <property type="entry name" value="adh_short_C2"/>
    <property type="match status" value="1"/>
</dbReference>
<accession>A0A5C8PI92</accession>
<organism evidence="2 3">
    <name type="scientific">Vineibacter terrae</name>
    <dbReference type="NCBI Taxonomy" id="2586908"/>
    <lineage>
        <taxon>Bacteria</taxon>
        <taxon>Pseudomonadati</taxon>
        <taxon>Pseudomonadota</taxon>
        <taxon>Alphaproteobacteria</taxon>
        <taxon>Hyphomicrobiales</taxon>
        <taxon>Vineibacter</taxon>
    </lineage>
</organism>
<proteinExistence type="inferred from homology"/>
<dbReference type="PRINTS" id="PR00080">
    <property type="entry name" value="SDRFAMILY"/>
</dbReference>
<dbReference type="InterPro" id="IPR002347">
    <property type="entry name" value="SDR_fam"/>
</dbReference>
<name>A0A5C8PI92_9HYPH</name>
<evidence type="ECO:0000313" key="3">
    <source>
        <dbReference type="Proteomes" id="UP000321638"/>
    </source>
</evidence>
<dbReference type="PANTHER" id="PTHR42879">
    <property type="entry name" value="3-OXOACYL-(ACYL-CARRIER-PROTEIN) REDUCTASE"/>
    <property type="match status" value="1"/>
</dbReference>
<dbReference type="Gene3D" id="3.40.50.720">
    <property type="entry name" value="NAD(P)-binding Rossmann-like Domain"/>
    <property type="match status" value="1"/>
</dbReference>
<gene>
    <name evidence="2" type="ORF">FHP25_22355</name>
</gene>